<protein>
    <recommendedName>
        <fullName evidence="3">STAS/SEC14 domain-containing protein</fullName>
    </recommendedName>
</protein>
<name>A0A0A3IIK0_9BACI</name>
<evidence type="ECO:0000313" key="1">
    <source>
        <dbReference type="EMBL" id="KGR84564.1"/>
    </source>
</evidence>
<dbReference type="eggNOG" id="ENOG5033GZ5">
    <property type="taxonomic scope" value="Bacteria"/>
</dbReference>
<evidence type="ECO:0000313" key="2">
    <source>
        <dbReference type="Proteomes" id="UP000030437"/>
    </source>
</evidence>
<dbReference type="EMBL" id="JPVP01000056">
    <property type="protein sequence ID" value="KGR84564.1"/>
    <property type="molecule type" value="Genomic_DNA"/>
</dbReference>
<dbReference type="RefSeq" id="WP_036155344.1">
    <property type="nucleotide sequence ID" value="NZ_AVCX01000005.1"/>
</dbReference>
<evidence type="ECO:0008006" key="3">
    <source>
        <dbReference type="Google" id="ProtNLM"/>
    </source>
</evidence>
<dbReference type="Proteomes" id="UP000030437">
    <property type="component" value="Unassembled WGS sequence"/>
</dbReference>
<organism evidence="1 2">
    <name type="scientific">Lysinibacillus odysseyi 34hs-1 = NBRC 100172</name>
    <dbReference type="NCBI Taxonomy" id="1220589"/>
    <lineage>
        <taxon>Bacteria</taxon>
        <taxon>Bacillati</taxon>
        <taxon>Bacillota</taxon>
        <taxon>Bacilli</taxon>
        <taxon>Bacillales</taxon>
        <taxon>Bacillaceae</taxon>
        <taxon>Lysinibacillus</taxon>
    </lineage>
</organism>
<proteinExistence type="predicted"/>
<gene>
    <name evidence="1" type="ORF">CD32_13410</name>
</gene>
<keyword evidence="2" id="KW-1185">Reference proteome</keyword>
<sequence length="159" mass="18098">MKISTTQKRLEELSEIKYEVHIGKSSEVNYLEIMVLKFMGVYGFGSTGNSDAIFMRAIGEAVLEAWEPGALIIDLSELSYEWGDQLEYVFGMGSYKYRDMPFPIALIVGDKSEEAIRTLLVGIKSTKGLNEIGWVFKEISDAWNYIETKLKEYDSQKLL</sequence>
<accession>A0A0A3IIK0</accession>
<dbReference type="AlphaFoldDB" id="A0A0A3IIK0"/>
<comment type="caution">
    <text evidence="1">The sequence shown here is derived from an EMBL/GenBank/DDBJ whole genome shotgun (WGS) entry which is preliminary data.</text>
</comment>
<reference evidence="1 2" key="1">
    <citation type="submission" date="2014-02" db="EMBL/GenBank/DDBJ databases">
        <title>Draft genome sequence of Lysinibacillus odysseyi NBRC 100172.</title>
        <authorList>
            <person name="Zhang F."/>
            <person name="Wang G."/>
            <person name="Zhang L."/>
        </authorList>
    </citation>
    <scope>NUCLEOTIDE SEQUENCE [LARGE SCALE GENOMIC DNA]</scope>
    <source>
        <strain evidence="1 2">NBRC 100172</strain>
    </source>
</reference>
<dbReference type="OrthoDB" id="2598626at2"/>